<dbReference type="Pfam" id="PF10532">
    <property type="entry name" value="Plant_all_beta"/>
    <property type="match status" value="1"/>
</dbReference>
<protein>
    <submittedName>
        <fullName evidence="7">Predicted transposon protein</fullName>
    </submittedName>
</protein>
<dbReference type="EMBL" id="AL161512">
    <property type="protein sequence ID" value="CAB77986.1"/>
    <property type="molecule type" value="Genomic_DNA"/>
</dbReference>
<evidence type="ECO:0000313" key="8">
    <source>
        <dbReference type="EMBL" id="CAB77986.1"/>
    </source>
</evidence>
<dbReference type="PANTHER" id="PTHR31973">
    <property type="entry name" value="POLYPROTEIN, PUTATIVE-RELATED"/>
    <property type="match status" value="1"/>
</dbReference>
<keyword evidence="1" id="KW-0479">Metal-binding</keyword>
<organism evidence="7">
    <name type="scientific">Arabidopsis thaliana</name>
    <name type="common">Mouse-ear cress</name>
    <dbReference type="NCBI Taxonomy" id="3702"/>
    <lineage>
        <taxon>Eukaryota</taxon>
        <taxon>Viridiplantae</taxon>
        <taxon>Streptophyta</taxon>
        <taxon>Embryophyta</taxon>
        <taxon>Tracheophyta</taxon>
        <taxon>Spermatophyta</taxon>
        <taxon>Magnoliopsida</taxon>
        <taxon>eudicotyledons</taxon>
        <taxon>Gunneridae</taxon>
        <taxon>Pentapetalae</taxon>
        <taxon>rosids</taxon>
        <taxon>malvids</taxon>
        <taxon>Brassicales</taxon>
        <taxon>Brassicaceae</taxon>
        <taxon>Camelineae</taxon>
        <taxon>Arabidopsis</taxon>
    </lineage>
</organism>
<reference evidence="7" key="1">
    <citation type="submission" date="1997-09" db="EMBL/GenBank/DDBJ databases">
        <title>Arabidopsis thaliana BAC T3F12 from chromosome IV.</title>
        <authorList>
            <person name="Gnoj L."/>
            <person name="Huang E.N."/>
            <person name="Habermann K."/>
            <person name="Hameed A."/>
            <person name="Hasegawa A."/>
            <person name="Jensen K."/>
            <person name="Schutz K."/>
            <person name="Shohdy N."/>
            <person name="Kaplan N."/>
            <person name="de la Bastide M."/>
            <person name="Johnson A.F."/>
            <person name="Dedhia N."/>
            <person name="Lodhi M."/>
            <person name="Parnell L.D."/>
            <person name="Martienssen R."/>
            <person name="McCombie W.R."/>
        </authorList>
    </citation>
    <scope>NUCLEOTIDE SEQUENCE</scope>
</reference>
<evidence type="ECO:0000256" key="5">
    <source>
        <dbReference type="SAM" id="MobiDB-lite"/>
    </source>
</evidence>
<dbReference type="InterPro" id="IPR006564">
    <property type="entry name" value="Znf_PMZ"/>
</dbReference>
<reference evidence="8" key="5">
    <citation type="submission" date="2000-03" db="EMBL/GenBank/DDBJ databases">
        <authorList>
            <person name="Spiegel L.A."/>
            <person name="Huang E.N."/>
            <person name="Nascimento L.U."/>
            <person name="de la Bastide M."/>
            <person name="Vil D.M."/>
            <person name="Preston R.R."/>
            <person name="Matero A."/>
            <person name="Shah R."/>
            <person name="O'Shaughnessy A."/>
            <person name="Rodriguez M."/>
            <person name="Shekher M."/>
            <person name="Schutz K."/>
            <person name="See L.H."/>
            <person name="Swaby I."/>
            <person name="Habermann K."/>
            <person name="Dedhia N.N."/>
            <person name="Mewes H.W."/>
            <person name="Lemcke K."/>
            <person name="Mayer K.F.X."/>
        </authorList>
    </citation>
    <scope>NUCLEOTIDE SEQUENCE</scope>
</reference>
<dbReference type="InterPro" id="IPR018290">
    <property type="entry name" value="MULE_transposase_N"/>
</dbReference>
<dbReference type="InterPro" id="IPR018289">
    <property type="entry name" value="MULE_transposase_dom"/>
</dbReference>
<dbReference type="SMART" id="SM00575">
    <property type="entry name" value="ZnF_PMZ"/>
    <property type="match status" value="1"/>
</dbReference>
<keyword evidence="2 4" id="KW-0863">Zinc-finger</keyword>
<feature type="region of interest" description="Disordered" evidence="5">
    <location>
        <begin position="723"/>
        <end position="760"/>
    </location>
</feature>
<evidence type="ECO:0000259" key="6">
    <source>
        <dbReference type="PROSITE" id="PS50966"/>
    </source>
</evidence>
<reference evidence="7" key="3">
    <citation type="submission" date="1999-03" db="EMBL/GenBank/DDBJ databases">
        <authorList>
            <person name="Parnell L.D."/>
            <person name="McCombie W.R."/>
        </authorList>
    </citation>
    <scope>NUCLEOTIDE SEQUENCE</scope>
</reference>
<reference evidence="8" key="4">
    <citation type="submission" date="2000-03" db="EMBL/GenBank/DDBJ databases">
        <authorList>
            <person name="EU Arabidopsis sequencing project"/>
        </authorList>
    </citation>
    <scope>NUCLEOTIDE SEQUENCE</scope>
</reference>
<dbReference type="PANTHER" id="PTHR31973:SF187">
    <property type="entry name" value="MUTATOR TRANSPOSASE MUDRA PROTEIN"/>
    <property type="match status" value="1"/>
</dbReference>
<evidence type="ECO:0000256" key="1">
    <source>
        <dbReference type="ARBA" id="ARBA00022723"/>
    </source>
</evidence>
<evidence type="ECO:0000256" key="4">
    <source>
        <dbReference type="PROSITE-ProRule" id="PRU00325"/>
    </source>
</evidence>
<dbReference type="GO" id="GO:0008270">
    <property type="term" value="F:zinc ion binding"/>
    <property type="evidence" value="ECO:0007669"/>
    <property type="project" value="UniProtKB-KW"/>
</dbReference>
<dbReference type="PROSITE" id="PS50966">
    <property type="entry name" value="ZF_SWIM"/>
    <property type="match status" value="1"/>
</dbReference>
<dbReference type="AlphaFoldDB" id="O22278"/>
<proteinExistence type="predicted"/>
<keyword evidence="3" id="KW-0862">Zinc</keyword>
<accession>O22278</accession>
<sequence>MKNKHTFIQFDNGYYSKEHEWISNNSLSGVLLRTSKVTYSMLVKKICKKIGIDETSRKVTLSYILCTSQRETSIVHDDDFLGYLMVVNAKGIRPALNVEVVNKESERVEQISRVEGRSSVGVNYEELNAFDVENGGVVTILRGEIAGGNCVNDEPIIEEPNSVKEAIENADSRVFEEAMENVVIEDREHVDSRMDVAEDNGVDGRIEYYELPCVGEGSQSSEKSQSVKEWEDGTGIELNQEFVSKEVVQDLVNIVANKYCFATATIVLDPQRLMLRCRQSKTTGCQWYLRCAKVKSSDCFSVRVHRKMHTCKRSDKNSSNCKHTGTPRLIASILHEDYPCEFQTPPPKSIMSIVRGRMNLHCSYATTWRGKRQHDVNPGTISYVEVDAQQKFKYLFVSLGVCIEGFKVMRKVVIVDATFLKTVYGDMLVFATAQDPNHHNYIIASAVIDRENDASWSWFFNKLKTVIPDELGLVFVSDRHQSIIKSIMHVFPNARHGHCVWHLSQNVKVRVKTEKEEAAANFIACAHVYTQFEFTREYARFRRRFPNAGTYLDIWAPVENWAMCYFEGDRYNIDTSNVCESLNSTFESARKYFLLPLLDAIIEKISEWFNKHRKKSVKYSETRGLVPVVENEIHSLCPIAKTMPVTELNSFERQYNVIGEGGMSYSVDLLRKTCSCRRFDVDKYPYVHAIAAAQNFVGTEWISDVIFSHSLFSADSRRTVLTNNTTNLRRRRPPNLSHQPPDPSSLQIMPLSYSSPSSSEERSDDLCKYDGDFGVPTICFCECLIGDQKKTFLKCPMSGHDDNYHVDKCWDLAVHEQCFCIDKRFGEHRKLIQNAFKYGGDSNRLQINQIRAEIEDLKDHLDKKDAEIARLWMHLERSKMGIDFVIVFPFYVATSMLKFETMLNSYF</sequence>
<gene>
    <name evidence="7" type="primary">T3F12.8</name>
    <name evidence="8" type="ordered locus">At4g08610</name>
</gene>
<dbReference type="Pfam" id="PF04434">
    <property type="entry name" value="SWIM"/>
    <property type="match status" value="1"/>
</dbReference>
<dbReference type="EMBL" id="AC002983">
    <property type="protein sequence ID" value="AAB81877.1"/>
    <property type="molecule type" value="Genomic_DNA"/>
</dbReference>
<name>O22278_ARATH</name>
<reference key="2">
    <citation type="journal article" date="1999" name="Nature">
        <title>Sequence and analysis of chromosome 4 of the plant Arabidopsis thaliana.</title>
        <authorList>
            <consortium name="EU"/>
            <consortium name="CSHL and WU Arabidopsis Sequencing Project"/>
            <person name="Mayer K."/>
            <person name="Schuller C."/>
            <person name="Wambutt R."/>
            <person name="Murphy G."/>
            <person name="Volckaert G."/>
            <person name="Pohl T."/>
            <person name="Dusterhoft A."/>
            <person name="Stiekema W."/>
            <person name="Entian K.D."/>
            <person name="Terryn N."/>
            <person name="Harris B."/>
            <person name="Ansorge W."/>
            <person name="Brandt P."/>
            <person name="Grivell L."/>
            <person name="Rieger M."/>
            <person name="Weichselgartner M."/>
            <person name="de Simone V."/>
            <person name="Obermaier B."/>
            <person name="Mache R."/>
            <person name="Muller M."/>
            <person name="Kreis M."/>
            <person name="Delseny M."/>
            <person name="Puigdomenech P."/>
            <person name="Watson M."/>
            <person name="Schmidtheini T."/>
            <person name="Reichert B."/>
            <person name="Portatelle D."/>
            <person name="Perez-Alonso M."/>
            <person name="Boutry M."/>
            <person name="Bancroft I."/>
            <person name="Vos P."/>
            <person name="Hoheisel J."/>
            <person name="Zimmermann W."/>
            <person name="Wedler H."/>
            <person name="Ridley P."/>
            <person name="Langham S.A."/>
            <person name="McCullagh B."/>
            <person name="Bilham L."/>
            <person name="Robben J."/>
            <person name="Van der Schueren J."/>
            <person name="Grymonprez B."/>
            <person name="Chuang Y.J."/>
            <person name="Vandenbussche F."/>
            <person name="Braeken M."/>
            <person name="Weltjens I."/>
            <person name="Voet M."/>
            <person name="Bastiaens I."/>
            <person name="Aert R."/>
            <person name="Defoor E."/>
            <person name="Weitzenegger T."/>
            <person name="Bothe G."/>
            <person name="Ramsperger U."/>
            <person name="Hilbert H."/>
            <person name="Braun M."/>
            <person name="Holzer E."/>
            <person name="Brandt A."/>
            <person name="Peters S."/>
            <person name="van Staveren M."/>
            <person name="Dirske W."/>
            <person name="Mooijman P."/>
            <person name="Klein Lankhorst R."/>
            <person name="Rose M."/>
            <person name="Hauf J."/>
            <person name="Kotter P."/>
            <person name="Berneiser S."/>
            <person name="Hempel S."/>
            <person name="Feldpausch M."/>
            <person name="Lamberth S."/>
            <person name="Van den Daele H."/>
            <person name="De Keyser A."/>
            <person name="Buysshaert C."/>
            <person name="Gielen J."/>
            <person name="Villarroel R."/>
            <person name="De Clercq R."/>
            <person name="Van Montagu M."/>
            <person name="Rogers J."/>
            <person name="Cronin A."/>
            <person name="Quail M."/>
            <person name="Bray-Allen S."/>
            <person name="Clark L."/>
            <person name="Doggett J."/>
            <person name="Hall S."/>
            <person name="Kay M."/>
            <person name="Lennard N."/>
            <person name="McLay K."/>
            <person name="Mayes R."/>
            <person name="Pettett A."/>
            <person name="Rajandream M.A."/>
            <person name="Lyne M."/>
            <person name="Benes V."/>
            <person name="Rechmann S."/>
            <person name="Borkova D."/>
            <person name="Blocker H."/>
            <person name="Scharfe M."/>
            <person name="Grimm M."/>
            <person name="Lohnert T.H."/>
            <person name="Dose S."/>
            <person name="de Haan M."/>
            <person name="Maarse A."/>
            <person name="Schafer M."/>
            <person name="Muller-Auer S."/>
            <person name="Gabel C."/>
            <person name="Fuchs M."/>
            <person name="Fartmann B."/>
            <person name="Granderath K."/>
            <person name="Dauner D."/>
            <person name="Herzl A."/>
            <person name="Neumann S."/>
            <person name="Argiriou A."/>
            <person name="Vitale D."/>
            <person name="Liguori R."/>
            <person name="Piravandi E."/>
            <person name="Massenet O."/>
            <person name="Quigley F."/>
            <person name="Clabauld G."/>
            <person name="Mundlein A."/>
            <person name="Felber R."/>
            <person name="Schnabl S."/>
            <person name="Hiller R."/>
            <person name="Schmidt W."/>
            <person name="Lecharny A."/>
            <person name="Aubourg S."/>
            <person name="Chefdor F."/>
            <person name="Cooke R."/>
            <person name="Berger C."/>
            <person name="Montfort A."/>
            <person name="Casacuberta E."/>
            <person name="Gibbons T."/>
            <person name="Weber N."/>
            <person name="Vandenbol M."/>
            <person name="Bargues M."/>
            <person name="Terol J."/>
            <person name="Torres A."/>
            <person name="Perez-Perez A."/>
            <person name="Purnelle B."/>
            <person name="Bent E."/>
            <person name="Johnson S."/>
            <person name="Tacon D."/>
            <person name="Jesse T."/>
            <person name="Heijnen L."/>
            <person name="Schwarz S."/>
            <person name="Scholler P."/>
            <person name="Heber S."/>
            <person name="Francs P."/>
            <person name="Bielke C."/>
            <person name="Frishman D."/>
            <person name="Haase D."/>
            <person name="Lemcke K."/>
            <person name="Mewes H.W."/>
            <person name="Stocker S."/>
            <person name="Zaccaria P."/>
            <person name="Bevan M."/>
            <person name="Wilson R.K."/>
            <person name="de la Bastide M."/>
            <person name="Habermann K."/>
            <person name="Parnell L."/>
            <person name="Dedhia N."/>
            <person name="Gnoj L."/>
            <person name="Schutz K."/>
            <person name="Huang E."/>
            <person name="Spiegel L."/>
            <person name="Sehkon M."/>
            <person name="Murray J."/>
            <person name="Sheet P."/>
            <person name="Cordes M."/>
            <person name="Abu-Threideh J."/>
            <person name="Stoneking T."/>
            <person name="Kalicki J."/>
            <person name="Graves T."/>
            <person name="Harmon G."/>
            <person name="Edwards J."/>
            <person name="Latreille P."/>
            <person name="Courtney L."/>
            <person name="Cloud J."/>
            <person name="Abbott A."/>
            <person name="Scott K."/>
            <person name="Johnson D."/>
            <person name="Minx P."/>
            <person name="Bentley D."/>
            <person name="Fulton B."/>
            <person name="Miller N."/>
            <person name="Greco T."/>
            <person name="Kemp K."/>
            <person name="Kramer J."/>
            <person name="Fulton L."/>
            <person name="Mardis E."/>
            <person name="Dante M."/>
            <person name="Pepin K."/>
            <person name="Hillier L."/>
            <person name="Nelson J."/>
            <person name="Spieth J."/>
            <person name="Ryan E."/>
            <person name="Andrews S."/>
            <person name="Geisel C."/>
            <person name="Layman D."/>
            <person name="Du H."/>
            <person name="Ali J."/>
            <person name="Berghoff A."/>
            <person name="Jones K."/>
            <person name="Drone K."/>
            <person name="Cotton M."/>
            <person name="Joshu C."/>
            <person name="Antonoiu B."/>
            <person name="Zidanic M."/>
            <person name="Strong C."/>
            <person name="Sun H."/>
            <person name="Lamar B."/>
            <person name="Yordan C."/>
            <person name="Ma P."/>
            <person name="Zhong J."/>
            <person name="Preston R."/>
            <person name="Vil D."/>
            <person name="Shekher M."/>
            <person name="Matero A."/>
            <person name="Shah R."/>
            <person name="Swaby I.K."/>
            <person name="O'Shaughnessy A."/>
            <person name="Rodriguez M."/>
            <person name="Hoffmann J."/>
            <person name="Till S."/>
            <person name="Granat S."/>
            <person name="Shohdy N."/>
            <person name="Hasegawa A."/>
            <person name="Hameed A."/>
            <person name="Lodhi M."/>
            <person name="Johnson A."/>
            <person name="Chen E."/>
            <person name="Marra M."/>
            <person name="Martienssen R."/>
            <person name="McCombie W.R."/>
        </authorList>
    </citation>
    <scope>NUCLEOTIDE SEQUENCE [LARGE SCALE GENOMIC DNA]</scope>
    <source>
        <strain>cv. Columbia</strain>
    </source>
</reference>
<dbReference type="InterPro" id="IPR007527">
    <property type="entry name" value="Znf_SWIM"/>
</dbReference>
<dbReference type="PIR" id="T00947">
    <property type="entry name" value="T00947"/>
</dbReference>
<dbReference type="Pfam" id="PF10551">
    <property type="entry name" value="MULE"/>
    <property type="match status" value="1"/>
</dbReference>
<evidence type="ECO:0000256" key="2">
    <source>
        <dbReference type="ARBA" id="ARBA00022771"/>
    </source>
</evidence>
<feature type="domain" description="SWIM-type" evidence="6">
    <location>
        <begin position="665"/>
        <end position="697"/>
    </location>
</feature>
<evidence type="ECO:0000313" key="7">
    <source>
        <dbReference type="EMBL" id="AAB81877.1"/>
    </source>
</evidence>
<evidence type="ECO:0000256" key="3">
    <source>
        <dbReference type="ARBA" id="ARBA00022833"/>
    </source>
</evidence>